<organism evidence="2">
    <name type="scientific">Halomonas sp. RT37</name>
    <dbReference type="NCBI Taxonomy" id="2950872"/>
    <lineage>
        <taxon>Bacteria</taxon>
        <taxon>Pseudomonadati</taxon>
        <taxon>Pseudomonadota</taxon>
        <taxon>Gammaproteobacteria</taxon>
        <taxon>Oceanospirillales</taxon>
        <taxon>Halomonadaceae</taxon>
        <taxon>Halomonas</taxon>
    </lineage>
</organism>
<reference evidence="2" key="1">
    <citation type="submission" date="2022-06" db="EMBL/GenBank/DDBJ databases">
        <title>A novel DMS-producing enzyme.</title>
        <authorList>
            <person name="Zhang Y."/>
        </authorList>
    </citation>
    <scope>NUCLEOTIDE SEQUENCE</scope>
    <source>
        <strain evidence="2">RT37</strain>
    </source>
</reference>
<sequence length="186" mass="19698">MSAAQSESSSEAASSGADGAQSNSDADGADVDLGSSATDTLEQGQALPGESTESDVDAILEETERRFEEAQRKIDETYKQAEATSASQGTPDSEGQQSDTGDGEASVPSVPDPVEEPVQFEGSSEEVDAILQETERRFEEAKRKIDETFEQAERQVPEEVPADADASFDADVNAEGDVETRTDNSP</sequence>
<feature type="region of interest" description="Disordered" evidence="1">
    <location>
        <begin position="149"/>
        <end position="186"/>
    </location>
</feature>
<protein>
    <submittedName>
        <fullName evidence="2">Uncharacterized protein</fullName>
    </submittedName>
</protein>
<feature type="compositionally biased region" description="Low complexity" evidence="1">
    <location>
        <begin position="1"/>
        <end position="26"/>
    </location>
</feature>
<gene>
    <name evidence="2" type="ORF">NFG58_15030</name>
</gene>
<evidence type="ECO:0000256" key="1">
    <source>
        <dbReference type="SAM" id="MobiDB-lite"/>
    </source>
</evidence>
<feature type="compositionally biased region" description="Acidic residues" evidence="1">
    <location>
        <begin position="52"/>
        <end position="61"/>
    </location>
</feature>
<evidence type="ECO:0000313" key="2">
    <source>
        <dbReference type="EMBL" id="XBO69924.1"/>
    </source>
</evidence>
<feature type="compositionally biased region" description="Acidic residues" evidence="1">
    <location>
        <begin position="160"/>
        <end position="177"/>
    </location>
</feature>
<name>A0AAU7KEW0_9GAMM</name>
<feature type="compositionally biased region" description="Basic and acidic residues" evidence="1">
    <location>
        <begin position="62"/>
        <end position="79"/>
    </location>
</feature>
<dbReference type="EMBL" id="CP098827">
    <property type="protein sequence ID" value="XBO69924.1"/>
    <property type="molecule type" value="Genomic_DNA"/>
</dbReference>
<dbReference type="RefSeq" id="WP_348826862.1">
    <property type="nucleotide sequence ID" value="NZ_CP098827.1"/>
</dbReference>
<feature type="region of interest" description="Disordered" evidence="1">
    <location>
        <begin position="1"/>
        <end position="132"/>
    </location>
</feature>
<proteinExistence type="predicted"/>
<accession>A0AAU7KEW0</accession>
<dbReference type="AlphaFoldDB" id="A0AAU7KEW0"/>
<feature type="compositionally biased region" description="Polar residues" evidence="1">
    <location>
        <begin position="82"/>
        <end position="100"/>
    </location>
</feature>